<accession>A0AB39UYT5</accession>
<dbReference type="InterPro" id="IPR040026">
    <property type="entry name" value="FliD"/>
</dbReference>
<comment type="function">
    <text evidence="5">Required for morphogenesis and for the elongation of the flagellar filament by facilitating polymerization of the flagellin monomers at the tip of growing filament. Forms a capping structure, which prevents flagellin subunits (transported through the central channel of the flagellum) from leaking out without polymerization at the distal end.</text>
</comment>
<comment type="subunit">
    <text evidence="2 5">Homopentamer.</text>
</comment>
<evidence type="ECO:0000259" key="7">
    <source>
        <dbReference type="Pfam" id="PF07195"/>
    </source>
</evidence>
<proteinExistence type="inferred from homology"/>
<dbReference type="GO" id="GO:0009424">
    <property type="term" value="C:bacterial-type flagellum hook"/>
    <property type="evidence" value="ECO:0007669"/>
    <property type="project" value="UniProtKB-UniRule"/>
</dbReference>
<dbReference type="EMBL" id="CP154858">
    <property type="protein sequence ID" value="XDT73167.1"/>
    <property type="molecule type" value="Genomic_DNA"/>
</dbReference>
<dbReference type="KEGG" id="tcd:AAIA72_04085"/>
<dbReference type="GO" id="GO:0009421">
    <property type="term" value="C:bacterial-type flagellum filament cap"/>
    <property type="evidence" value="ECO:0007669"/>
    <property type="project" value="InterPro"/>
</dbReference>
<dbReference type="GO" id="GO:0007155">
    <property type="term" value="P:cell adhesion"/>
    <property type="evidence" value="ECO:0007669"/>
    <property type="project" value="InterPro"/>
</dbReference>
<dbReference type="GO" id="GO:0071973">
    <property type="term" value="P:bacterial-type flagellum-dependent cell motility"/>
    <property type="evidence" value="ECO:0007669"/>
    <property type="project" value="TreeGrafter"/>
</dbReference>
<reference evidence="8" key="1">
    <citation type="submission" date="2024-05" db="EMBL/GenBank/DDBJ databases">
        <title>Genome sequencing of novel strain.</title>
        <authorList>
            <person name="Ganbat D."/>
            <person name="Ganbat S."/>
            <person name="Lee S.-J."/>
        </authorList>
    </citation>
    <scope>NUCLEOTIDE SEQUENCE</scope>
    <source>
        <strain evidence="8">SMD15-11</strain>
    </source>
</reference>
<evidence type="ECO:0000256" key="1">
    <source>
        <dbReference type="ARBA" id="ARBA00009764"/>
    </source>
</evidence>
<evidence type="ECO:0000256" key="3">
    <source>
        <dbReference type="ARBA" id="ARBA00023054"/>
    </source>
</evidence>
<dbReference type="PANTHER" id="PTHR30288">
    <property type="entry name" value="FLAGELLAR CAP/ASSEMBLY PROTEIN FLID"/>
    <property type="match status" value="1"/>
</dbReference>
<dbReference type="InterPro" id="IPR010809">
    <property type="entry name" value="FliD_C"/>
</dbReference>
<evidence type="ECO:0000256" key="2">
    <source>
        <dbReference type="ARBA" id="ARBA00011255"/>
    </source>
</evidence>
<feature type="domain" description="Flagellar hook-associated protein 2 C-terminal" evidence="7">
    <location>
        <begin position="223"/>
        <end position="432"/>
    </location>
</feature>
<evidence type="ECO:0000259" key="6">
    <source>
        <dbReference type="Pfam" id="PF02465"/>
    </source>
</evidence>
<keyword evidence="4 5" id="KW-0975">Bacterial flagellum</keyword>
<gene>
    <name evidence="8" type="primary">fliD</name>
    <name evidence="8" type="ORF">AAIA72_04085</name>
</gene>
<dbReference type="GO" id="GO:0005576">
    <property type="term" value="C:extracellular region"/>
    <property type="evidence" value="ECO:0007669"/>
    <property type="project" value="UniProtKB-SubCell"/>
</dbReference>
<evidence type="ECO:0000313" key="8">
    <source>
        <dbReference type="EMBL" id="XDT73167.1"/>
    </source>
</evidence>
<dbReference type="Pfam" id="PF02465">
    <property type="entry name" value="FliD_N"/>
    <property type="match status" value="1"/>
</dbReference>
<name>A0AB39UYT5_9GAMM</name>
<feature type="domain" description="Flagellar hook-associated protein 2 N-terminal" evidence="6">
    <location>
        <begin position="11"/>
        <end position="107"/>
    </location>
</feature>
<comment type="similarity">
    <text evidence="1 5">Belongs to the FliD family.</text>
</comment>
<evidence type="ECO:0000256" key="5">
    <source>
        <dbReference type="RuleBase" id="RU362066"/>
    </source>
</evidence>
<sequence>MANISSIGIGSGVLTSDLIDKLAAAEREPTEKRLDAKEESINAKLSDLGRIQSALTDLRISSRVLAQPEAVNSRIATSGSSAISVTASESAALGSYSIGVSQLATNHSIASEVVADANTTTLGTGTLAITVNGTTRNITIDNSNNTLQGIANAINGEDGLGVSASVVNTGSGYQLLLTSENSGASNAISISVTDNDGNNTDTSGLSRFSFDATQKNMTEMVAAKDLNFTLNGIAISRSSNTVDDLLEGLSFTFTGETTSPATVQVSQDTDKVVERVQDFVDKYNALKDILNEVTDFNTTSGEAGNLLGNSAVRTIENQIRSTLSSPVKGLESAQVRALSELGITSNKDTGKLELDSSVLKAKLAQAPDDVTALFADQGRTDDPQVKFVRATSKTVPGSYAIEVTQMATQGSLAGSVALSGSTVIDASNDTFRIKVDGTESGTITLTQNTYSNAALVTEIQKQLDADSSLKAAGKTVKVSLDSSNQLVFTSGTYGSSSKVEITAVDTNTASTLGIAVGTGTDGVDVAGTINGKAATGQGQRLIAAEGDPSDGIAVDIVGGTTGPRGKVTYIEGVAEQLIDGINGMLTVDGTLTAAMETFNKQLSLIAEERSKMEARIEALTTRLAKQFTAADIVISNLKSTEQFISAQLDALTGSSKD</sequence>
<comment type="subcellular location">
    <subcellularLocation>
        <location evidence="5">Secreted</location>
    </subcellularLocation>
    <subcellularLocation>
        <location evidence="5">Bacterial flagellum</location>
    </subcellularLocation>
</comment>
<dbReference type="RefSeq" id="WP_369602161.1">
    <property type="nucleotide sequence ID" value="NZ_CP154858.1"/>
</dbReference>
<dbReference type="Pfam" id="PF07195">
    <property type="entry name" value="FliD_C"/>
    <property type="match status" value="1"/>
</dbReference>
<keyword evidence="3" id="KW-0175">Coiled coil</keyword>
<dbReference type="InterPro" id="IPR003481">
    <property type="entry name" value="FliD_N"/>
</dbReference>
<organism evidence="8">
    <name type="scientific">Thermohahella caldifontis</name>
    <dbReference type="NCBI Taxonomy" id="3142973"/>
    <lineage>
        <taxon>Bacteria</taxon>
        <taxon>Pseudomonadati</taxon>
        <taxon>Pseudomonadota</taxon>
        <taxon>Gammaproteobacteria</taxon>
        <taxon>Oceanospirillales</taxon>
        <taxon>Hahellaceae</taxon>
        <taxon>Thermohahella</taxon>
    </lineage>
</organism>
<keyword evidence="8" id="KW-0282">Flagellum</keyword>
<dbReference type="PANTHER" id="PTHR30288:SF0">
    <property type="entry name" value="FLAGELLAR HOOK-ASSOCIATED PROTEIN 2"/>
    <property type="match status" value="1"/>
</dbReference>
<keyword evidence="8" id="KW-0966">Cell projection</keyword>
<dbReference type="AlphaFoldDB" id="A0AB39UYT5"/>
<protein>
    <recommendedName>
        <fullName evidence="5">Flagellar hook-associated protein 2</fullName>
        <shortName evidence="5">HAP2</shortName>
    </recommendedName>
    <alternativeName>
        <fullName evidence="5">Flagellar cap protein</fullName>
    </alternativeName>
</protein>
<evidence type="ECO:0000256" key="4">
    <source>
        <dbReference type="ARBA" id="ARBA00023143"/>
    </source>
</evidence>
<keyword evidence="8" id="KW-0969">Cilium</keyword>
<keyword evidence="5" id="KW-0964">Secreted</keyword>